<dbReference type="Pfam" id="PF05103">
    <property type="entry name" value="DivIVA"/>
    <property type="match status" value="1"/>
</dbReference>
<sequence length="190" mass="22517">MLTPMDIHNKDFKRSFRGYDEDEIDDFLDQVVNDYEHLFRERDQLKEELNRARKDNEQYHQLEKNLKDTLLVAQKTAEEVTSNARQHAEELRENTEKECQNMRCEAQLEIDRKKAEAAEKIRAIVVEYDRLVREKNQFLRKIKVSMESELAVIDKTLEELPDPDREERMASSQQEGFGKEQVAAEEVQEG</sequence>
<dbReference type="PANTHER" id="PTHR35794:SF2">
    <property type="entry name" value="CELL DIVISION PROTEIN DIVIVA"/>
    <property type="match status" value="1"/>
</dbReference>
<dbReference type="NCBIfam" id="TIGR03544">
    <property type="entry name" value="DivI1A_domain"/>
    <property type="match status" value="1"/>
</dbReference>
<dbReference type="Gene3D" id="6.10.250.660">
    <property type="match status" value="1"/>
</dbReference>
<evidence type="ECO:0000256" key="3">
    <source>
        <dbReference type="ARBA" id="ARBA00022490"/>
    </source>
</evidence>
<evidence type="ECO:0000256" key="1">
    <source>
        <dbReference type="ARBA" id="ARBA00004496"/>
    </source>
</evidence>
<dbReference type="GO" id="GO:0051301">
    <property type="term" value="P:cell division"/>
    <property type="evidence" value="ECO:0007669"/>
    <property type="project" value="UniProtKB-KW"/>
</dbReference>
<dbReference type="Proteomes" id="UP000430222">
    <property type="component" value="Unassembled WGS sequence"/>
</dbReference>
<gene>
    <name evidence="9" type="ORF">FYJ78_12055</name>
</gene>
<comment type="similarity">
    <text evidence="2">Belongs to the DivIVA family.</text>
</comment>
<dbReference type="InterPro" id="IPR019933">
    <property type="entry name" value="DivIVA_domain"/>
</dbReference>
<keyword evidence="6" id="KW-0131">Cell cycle</keyword>
<proteinExistence type="inferred from homology"/>
<dbReference type="EMBL" id="VUNL01000018">
    <property type="protein sequence ID" value="MSV25884.1"/>
    <property type="molecule type" value="Genomic_DNA"/>
</dbReference>
<evidence type="ECO:0000256" key="5">
    <source>
        <dbReference type="ARBA" id="ARBA00023054"/>
    </source>
</evidence>
<feature type="region of interest" description="Disordered" evidence="8">
    <location>
        <begin position="157"/>
        <end position="190"/>
    </location>
</feature>
<keyword evidence="5 7" id="KW-0175">Coiled coil</keyword>
<protein>
    <submittedName>
        <fullName evidence="9">DivIVA domain-containing protein</fullName>
    </submittedName>
</protein>
<evidence type="ECO:0000256" key="2">
    <source>
        <dbReference type="ARBA" id="ARBA00009008"/>
    </source>
</evidence>
<evidence type="ECO:0000313" key="9">
    <source>
        <dbReference type="EMBL" id="MSV25884.1"/>
    </source>
</evidence>
<comment type="subcellular location">
    <subcellularLocation>
        <location evidence="1">Cytoplasm</location>
    </subcellularLocation>
</comment>
<dbReference type="GO" id="GO:0005737">
    <property type="term" value="C:cytoplasm"/>
    <property type="evidence" value="ECO:0007669"/>
    <property type="project" value="UniProtKB-SubCell"/>
</dbReference>
<dbReference type="AlphaFoldDB" id="A0A6I2V0J5"/>
<evidence type="ECO:0000256" key="8">
    <source>
        <dbReference type="SAM" id="MobiDB-lite"/>
    </source>
</evidence>
<evidence type="ECO:0000256" key="7">
    <source>
        <dbReference type="SAM" id="Coils"/>
    </source>
</evidence>
<keyword evidence="4" id="KW-0132">Cell division</keyword>
<keyword evidence="3" id="KW-0963">Cytoplasm</keyword>
<reference evidence="9 10" key="1">
    <citation type="submission" date="2019-08" db="EMBL/GenBank/DDBJ databases">
        <title>In-depth cultivation of the pig gut microbiome towards novel bacterial diversity and tailored functional studies.</title>
        <authorList>
            <person name="Wylensek D."/>
            <person name="Hitch T.C.A."/>
            <person name="Clavel T."/>
        </authorList>
    </citation>
    <scope>NUCLEOTIDE SEQUENCE [LARGE SCALE GENOMIC DNA]</scope>
    <source>
        <strain evidence="10">WCA-380-WT-3B3</strain>
    </source>
</reference>
<organism evidence="9 10">
    <name type="scientific">Selenomonas montiformis</name>
    <dbReference type="NCBI Taxonomy" id="2652285"/>
    <lineage>
        <taxon>Bacteria</taxon>
        <taxon>Bacillati</taxon>
        <taxon>Bacillota</taxon>
        <taxon>Negativicutes</taxon>
        <taxon>Selenomonadales</taxon>
        <taxon>Selenomonadaceae</taxon>
        <taxon>Selenomonas</taxon>
    </lineage>
</organism>
<accession>A0A6I2V0J5</accession>
<keyword evidence="10" id="KW-1185">Reference proteome</keyword>
<dbReference type="RefSeq" id="WP_154621653.1">
    <property type="nucleotide sequence ID" value="NZ_CBCTNG010000008.1"/>
</dbReference>
<name>A0A6I2V0J5_9FIRM</name>
<evidence type="ECO:0000256" key="6">
    <source>
        <dbReference type="ARBA" id="ARBA00023306"/>
    </source>
</evidence>
<dbReference type="InterPro" id="IPR007793">
    <property type="entry name" value="DivIVA_fam"/>
</dbReference>
<feature type="coiled-coil region" evidence="7">
    <location>
        <begin position="28"/>
        <end position="112"/>
    </location>
</feature>
<evidence type="ECO:0000256" key="4">
    <source>
        <dbReference type="ARBA" id="ARBA00022618"/>
    </source>
</evidence>
<evidence type="ECO:0000313" key="10">
    <source>
        <dbReference type="Proteomes" id="UP000430222"/>
    </source>
</evidence>
<dbReference type="PANTHER" id="PTHR35794">
    <property type="entry name" value="CELL DIVISION PROTEIN DIVIVA"/>
    <property type="match status" value="1"/>
</dbReference>
<feature type="compositionally biased region" description="Basic and acidic residues" evidence="8">
    <location>
        <begin position="157"/>
        <end position="169"/>
    </location>
</feature>
<comment type="caution">
    <text evidence="9">The sequence shown here is derived from an EMBL/GenBank/DDBJ whole genome shotgun (WGS) entry which is preliminary data.</text>
</comment>